<protein>
    <submittedName>
        <fullName evidence="2">Uncharacterized protein</fullName>
    </submittedName>
</protein>
<evidence type="ECO:0000256" key="1">
    <source>
        <dbReference type="SAM" id="MobiDB-lite"/>
    </source>
</evidence>
<organism evidence="2 3">
    <name type="scientific">Lysobacter arenosi</name>
    <dbReference type="NCBI Taxonomy" id="2795387"/>
    <lineage>
        <taxon>Bacteria</taxon>
        <taxon>Pseudomonadati</taxon>
        <taxon>Pseudomonadota</taxon>
        <taxon>Gammaproteobacteria</taxon>
        <taxon>Lysobacterales</taxon>
        <taxon>Lysobacteraceae</taxon>
        <taxon>Lysobacter</taxon>
    </lineage>
</organism>
<feature type="region of interest" description="Disordered" evidence="1">
    <location>
        <begin position="83"/>
        <end position="105"/>
    </location>
</feature>
<dbReference type="EMBL" id="CP071517">
    <property type="protein sequence ID" value="QSX75883.1"/>
    <property type="molecule type" value="Genomic_DNA"/>
</dbReference>
<evidence type="ECO:0000313" key="2">
    <source>
        <dbReference type="EMBL" id="QSX75883.1"/>
    </source>
</evidence>
<feature type="region of interest" description="Disordered" evidence="1">
    <location>
        <begin position="245"/>
        <end position="277"/>
    </location>
</feature>
<sequence length="1266" mass="136445">MIEPELLEVPQQPSVHVDVIRPADLVALSVDAVGCELVTDNDEPAHLRPITGFAHPRLVVRYSFQHTAEEAIFEGKVGQKIPVPNELEPWKPPTPAPIPSGNDPDARPYPPVGARAARGSRLVFAIPAGETIEFSSDGILAAMGRLELLVHKLALPGDAQAAGKTGHGRTLIDPDLHPVVVLPGNLIGKVSGNSIEVSKASAKLLREMGVPPPESLAGIEFLARELRRTRTLLQTRTATAVRGTTLPDHPLLRPGDLVNEYVKPPRRTPKLSYPPKQDETAIEAPYRLVISPGSEARWAHVNVPCAAANAPHHIELWHSRLGNAGKASDGTPAVDEHNTVRRIVRAIWTRDRDTMAQADWQNPTSANPGHSNNDPFLTSLDPADRHMLVRQSSESLAGLHGHIEPLPIAARSLWLSGLGAWLDLHGAWTTKPYSEASIRSILSWDHIAPLGRDQYVRVVYPGYLYPWGHQAALVKVTERKMKDAAPSVAGLYQRKFLVIGEPVRSYANRRDLPFTEVAIRPLITPVLDEPSGVKGDNQDDFFWPKIGGQAFAFVIDALDHEGRTVRLQMPLMWVAEHFNKFADIDKAYDPDPRRKVTAYGQQVAFAPVERGGDTVLAAAMLAFQGKAALGTSTPRMTSAEVLIPAVQQLSPAGPVPIAYHPAYKKHGFNGTANTGQLWARVLVQGEQTPEHATDPTVPLPLMRFGEGAPSSSDKAGGFLTPNVPIRGLSRITGTVGDVTGMATQTFDPKTYFKDSAPKLFGLIDLDDIAVMVDSDLLRMPKIISELVGRVEALIADIGRAAAAVADAVAEADRMAERAVGKPAELQAAAQAAIDAADAAKGTFADLEAQLPNLLALMQSKGKTDAAVKALYATFKTMVEDTASDFEDLADKLPPYMANVIRAMATMLRTVILKSLELFEDIYNYVNGLAESGTLARIRFEWKPEVASWPDETDPLLRLKKDSLVFAVQGQTGLDGKAKLEALAELRDFTLHLFPKAELLALKFDHFTFKSGTAGKPEVDVVLNDITFKGVLSFVEGIKDLIPLDGFSDPPMLKVTPEGMSAGFMLALPDLALGMFSISNLSLNADVQVPFIGKAVTVGFGFCTRERPFTIAVAFLGGGGWIGMRASAKGLDVLEIGLEAGACIAVNFGVASGSVSAMVGVYIRLESEAGSITGYFRIRGEVDVLGLISAAIELYMELMYQPPTGKLVGQASITVNVSVIGISKSVRISAQRVFSGSNGDPSFLQIMDAGSGTSAAWTTYCLAFKEE</sequence>
<gene>
    <name evidence="2" type="ORF">HIV01_005075</name>
</gene>
<evidence type="ECO:0000313" key="3">
    <source>
        <dbReference type="Proteomes" id="UP000663400"/>
    </source>
</evidence>
<keyword evidence="3" id="KW-1185">Reference proteome</keyword>
<reference evidence="2 3" key="1">
    <citation type="submission" date="2021-02" db="EMBL/GenBank/DDBJ databases">
        <title>Lysobacter arenosi sp. nov., isolated from soil of gangwondo yeongwol, south Korea.</title>
        <authorList>
            <person name="Kim K.R."/>
            <person name="Kim K.H."/>
            <person name="Jeon C.O."/>
        </authorList>
    </citation>
    <scope>NUCLEOTIDE SEQUENCE [LARGE SCALE GENOMIC DNA]</scope>
    <source>
        <strain evidence="2 3">R7</strain>
    </source>
</reference>
<name>A0ABX7REI2_9GAMM</name>
<accession>A0ABX7REI2</accession>
<dbReference type="RefSeq" id="WP_200605243.1">
    <property type="nucleotide sequence ID" value="NZ_CP071517.1"/>
</dbReference>
<dbReference type="Proteomes" id="UP000663400">
    <property type="component" value="Chromosome"/>
</dbReference>
<proteinExistence type="predicted"/>